<keyword evidence="5" id="KW-1185">Reference proteome</keyword>
<evidence type="ECO:0000313" key="4">
    <source>
        <dbReference type="EMBL" id="KAK9849803.1"/>
    </source>
</evidence>
<evidence type="ECO:0000256" key="2">
    <source>
        <dbReference type="SAM" id="MobiDB-lite"/>
    </source>
</evidence>
<evidence type="ECO:0000313" key="5">
    <source>
        <dbReference type="Proteomes" id="UP001485043"/>
    </source>
</evidence>
<dbReference type="EMBL" id="JALJOV010001318">
    <property type="protein sequence ID" value="KAK9849803.1"/>
    <property type="molecule type" value="Genomic_DNA"/>
</dbReference>
<feature type="compositionally biased region" description="Basic and acidic residues" evidence="2">
    <location>
        <begin position="46"/>
        <end position="57"/>
    </location>
</feature>
<dbReference type="GO" id="GO:0005737">
    <property type="term" value="C:cytoplasm"/>
    <property type="evidence" value="ECO:0007669"/>
    <property type="project" value="TreeGrafter"/>
</dbReference>
<dbReference type="PANTHER" id="PTHR45809">
    <property type="entry name" value="VIRAL IAP-ASSOCIATED FACTOR HOMOLOG"/>
    <property type="match status" value="1"/>
</dbReference>
<reference evidence="4 5" key="1">
    <citation type="journal article" date="2024" name="Nat. Commun.">
        <title>Phylogenomics reveals the evolutionary origins of lichenization in chlorophyte algae.</title>
        <authorList>
            <person name="Puginier C."/>
            <person name="Libourel C."/>
            <person name="Otte J."/>
            <person name="Skaloud P."/>
            <person name="Haon M."/>
            <person name="Grisel S."/>
            <person name="Petersen M."/>
            <person name="Berrin J.G."/>
            <person name="Delaux P.M."/>
            <person name="Dal Grande F."/>
            <person name="Keller J."/>
        </authorList>
    </citation>
    <scope>NUCLEOTIDE SEQUENCE [LARGE SCALE GENOMIC DNA]</scope>
    <source>
        <strain evidence="4 5">SAG 2523</strain>
    </source>
</reference>
<dbReference type="InterPro" id="IPR051498">
    <property type="entry name" value="Phosducin-like_chap/apop_reg"/>
</dbReference>
<dbReference type="AlphaFoldDB" id="A0AAW1SQ08"/>
<evidence type="ECO:0000259" key="3">
    <source>
        <dbReference type="Pfam" id="PF02114"/>
    </source>
</evidence>
<protein>
    <recommendedName>
        <fullName evidence="3">Phosducin domain-containing protein</fullName>
    </recommendedName>
</protein>
<dbReference type="Gene3D" id="3.40.30.10">
    <property type="entry name" value="Glutaredoxin"/>
    <property type="match status" value="1"/>
</dbReference>
<evidence type="ECO:0000256" key="1">
    <source>
        <dbReference type="ARBA" id="ARBA00009686"/>
    </source>
</evidence>
<sequence>MADYHTTYHRAEGESTQWEDIQRRLGNFAPAEPVHKPDPFQPAPAESHDRAWLDSKDADELEELEDETGDDTFLDRYRQQRLQELKAAAGTPSFGNLREIQRADWLAEVTNAGSDVWVVVHLFKDDVSDCKCMTQCLQELAKKHTQTKFLQIISTEAISSYPDRNLPTLLLYRDARCIQNLPGLALFGGSGVPQKA</sequence>
<gene>
    <name evidence="4" type="ORF">WJX84_009327</name>
</gene>
<proteinExistence type="inferred from homology"/>
<feature type="region of interest" description="Disordered" evidence="2">
    <location>
        <begin position="1"/>
        <end position="57"/>
    </location>
</feature>
<dbReference type="GO" id="GO:0006457">
    <property type="term" value="P:protein folding"/>
    <property type="evidence" value="ECO:0007669"/>
    <property type="project" value="TreeGrafter"/>
</dbReference>
<dbReference type="Proteomes" id="UP001485043">
    <property type="component" value="Unassembled WGS sequence"/>
</dbReference>
<comment type="similarity">
    <text evidence="1">Belongs to the phosducin family.</text>
</comment>
<dbReference type="PANTHER" id="PTHR45809:SF3">
    <property type="entry name" value="VIRAL IAP-ASSOCIATED FACTOR HOMOLOG"/>
    <property type="match status" value="1"/>
</dbReference>
<comment type="caution">
    <text evidence="4">The sequence shown here is derived from an EMBL/GenBank/DDBJ whole genome shotgun (WGS) entry which is preliminary data.</text>
</comment>
<dbReference type="InterPro" id="IPR024253">
    <property type="entry name" value="Phosducin_thioredoxin-like_dom"/>
</dbReference>
<accession>A0AAW1SQ08</accession>
<dbReference type="SUPFAM" id="SSF52833">
    <property type="entry name" value="Thioredoxin-like"/>
    <property type="match status" value="1"/>
</dbReference>
<dbReference type="InterPro" id="IPR036249">
    <property type="entry name" value="Thioredoxin-like_sf"/>
</dbReference>
<organism evidence="4 5">
    <name type="scientific">Apatococcus fuscideae</name>
    <dbReference type="NCBI Taxonomy" id="2026836"/>
    <lineage>
        <taxon>Eukaryota</taxon>
        <taxon>Viridiplantae</taxon>
        <taxon>Chlorophyta</taxon>
        <taxon>core chlorophytes</taxon>
        <taxon>Trebouxiophyceae</taxon>
        <taxon>Chlorellales</taxon>
        <taxon>Chlorellaceae</taxon>
        <taxon>Apatococcus</taxon>
    </lineage>
</organism>
<feature type="domain" description="Phosducin" evidence="3">
    <location>
        <begin position="59"/>
        <end position="180"/>
    </location>
</feature>
<name>A0AAW1SQ08_9CHLO</name>
<dbReference type="Pfam" id="PF02114">
    <property type="entry name" value="Phosducin"/>
    <property type="match status" value="1"/>
</dbReference>